<dbReference type="Proteomes" id="UP000054032">
    <property type="component" value="Unassembled WGS sequence"/>
</dbReference>
<dbReference type="PANTHER" id="PTHR10622:SF10">
    <property type="entry name" value="HET DOMAIN-CONTAINING PROTEIN"/>
    <property type="match status" value="1"/>
</dbReference>
<proteinExistence type="predicted"/>
<gene>
    <name evidence="2" type="ORF">COCMIDRAFT_66909</name>
</gene>
<dbReference type="RefSeq" id="XP_007683899.1">
    <property type="nucleotide sequence ID" value="XM_007685709.1"/>
</dbReference>
<dbReference type="PANTHER" id="PTHR10622">
    <property type="entry name" value="HET DOMAIN-CONTAINING PROTEIN"/>
    <property type="match status" value="1"/>
</dbReference>
<name>W6ZI15_COCMI</name>
<reference evidence="2 3" key="1">
    <citation type="journal article" date="2013" name="PLoS Genet.">
        <title>Comparative genome structure, secondary metabolite, and effector coding capacity across Cochliobolus pathogens.</title>
        <authorList>
            <person name="Condon B.J."/>
            <person name="Leng Y."/>
            <person name="Wu D."/>
            <person name="Bushley K.E."/>
            <person name="Ohm R.A."/>
            <person name="Otillar R."/>
            <person name="Martin J."/>
            <person name="Schackwitz W."/>
            <person name="Grimwood J."/>
            <person name="MohdZainudin N."/>
            <person name="Xue C."/>
            <person name="Wang R."/>
            <person name="Manning V.A."/>
            <person name="Dhillon B."/>
            <person name="Tu Z.J."/>
            <person name="Steffenson B.J."/>
            <person name="Salamov A."/>
            <person name="Sun H."/>
            <person name="Lowry S."/>
            <person name="LaButti K."/>
            <person name="Han J."/>
            <person name="Copeland A."/>
            <person name="Lindquist E."/>
            <person name="Barry K."/>
            <person name="Schmutz J."/>
            <person name="Baker S.E."/>
            <person name="Ciuffetti L.M."/>
            <person name="Grigoriev I.V."/>
            <person name="Zhong S."/>
            <person name="Turgeon B.G."/>
        </authorList>
    </citation>
    <scope>NUCLEOTIDE SEQUENCE [LARGE SCALE GENOMIC DNA]</scope>
    <source>
        <strain evidence="2 3">ATCC 44560</strain>
    </source>
</reference>
<accession>W6ZI15</accession>
<organism evidence="2 3">
    <name type="scientific">Bipolaris oryzae ATCC 44560</name>
    <dbReference type="NCBI Taxonomy" id="930090"/>
    <lineage>
        <taxon>Eukaryota</taxon>
        <taxon>Fungi</taxon>
        <taxon>Dikarya</taxon>
        <taxon>Ascomycota</taxon>
        <taxon>Pezizomycotina</taxon>
        <taxon>Dothideomycetes</taxon>
        <taxon>Pleosporomycetidae</taxon>
        <taxon>Pleosporales</taxon>
        <taxon>Pleosporineae</taxon>
        <taxon>Pleosporaceae</taxon>
        <taxon>Bipolaris</taxon>
    </lineage>
</organism>
<feature type="non-terminal residue" evidence="2">
    <location>
        <position position="248"/>
    </location>
</feature>
<dbReference type="EMBL" id="KI963930">
    <property type="protein sequence ID" value="EUC49598.1"/>
    <property type="molecule type" value="Genomic_DNA"/>
</dbReference>
<dbReference type="InterPro" id="IPR010730">
    <property type="entry name" value="HET"/>
</dbReference>
<evidence type="ECO:0000313" key="2">
    <source>
        <dbReference type="EMBL" id="EUC49598.1"/>
    </source>
</evidence>
<feature type="domain" description="Heterokaryon incompatibility" evidence="1">
    <location>
        <begin position="23"/>
        <end position="114"/>
    </location>
</feature>
<dbReference type="Pfam" id="PF06985">
    <property type="entry name" value="HET"/>
    <property type="match status" value="1"/>
</dbReference>
<evidence type="ECO:0000313" key="3">
    <source>
        <dbReference type="Proteomes" id="UP000054032"/>
    </source>
</evidence>
<protein>
    <recommendedName>
        <fullName evidence="1">Heterokaryon incompatibility domain-containing protein</fullName>
    </recommendedName>
</protein>
<evidence type="ECO:0000259" key="1">
    <source>
        <dbReference type="Pfam" id="PF06985"/>
    </source>
</evidence>
<dbReference type="eggNOG" id="KOG4177">
    <property type="taxonomic scope" value="Eukaryota"/>
</dbReference>
<dbReference type="HOGENOM" id="CLU_000288_138_0_1"/>
<sequence length="248" mass="28404">MRLLNTASLELSRPYVPSEVPDYAILSHRWSTEEVTFADISSAPISHPQSQTRTKKGFAKIQGACKLALNDGYNWIWIDSCCIDKSSSAELQEAINSMWRYYVESNICYVYLADVPDSGNGWGQTFAKSEWFTRGWTLQELIAPIRVEFFAEDWTAIGTKFERYKEISDITSIDPDVLLRVHPVDSFSAAERFSWASHRNVTREEDEAYSLLGLFDVNMPLLYGEGQEKAFFRLQETIYNATADHSMF</sequence>
<dbReference type="STRING" id="930090.W6ZI15"/>
<dbReference type="AlphaFoldDB" id="W6ZI15"/>
<dbReference type="KEGG" id="bor:COCMIDRAFT_66909"/>
<dbReference type="OrthoDB" id="20872at2759"/>
<dbReference type="GeneID" id="19125043"/>
<keyword evidence="3" id="KW-1185">Reference proteome</keyword>